<organism evidence="3 4">
    <name type="scientific">Bordetella genomosp. 8</name>
    <dbReference type="NCBI Taxonomy" id="1416806"/>
    <lineage>
        <taxon>Bacteria</taxon>
        <taxon>Pseudomonadati</taxon>
        <taxon>Pseudomonadota</taxon>
        <taxon>Betaproteobacteria</taxon>
        <taxon>Burkholderiales</taxon>
        <taxon>Alcaligenaceae</taxon>
        <taxon>Bordetella</taxon>
    </lineage>
</organism>
<sequence length="352" mass="36244">MQVHPRHPDLESAVIRIPLTRTRLARASIAVAALAFVGLLAEPAHAQAPAADFPQRAVTLIVPFPPGGPSDALARGFAQQMGKRLGQAVIVENLAGAGGTIGLAKVVRSAPDGYTLGFGTIGTHVANVALYKKLPYDPIADFQPVGLAGSAPMLLLGKANLPANNLRDFVAWLGTNKDSASYGSAGVGSISHYGCVLLLASLKVNVTHVPYKGVAPAMNDLMGGQTDFMCDQTTTALPQVAGSKIKALAVLSSSRLPQLPNVATASEAGYALNVQAWNAIFAPRGTPAPVMARLTAALTASAADPDFRRQMQGVGVDLPSGAGAAPDVVTGLITRGLRDDVPALKAKVDTLD</sequence>
<dbReference type="SUPFAM" id="SSF53850">
    <property type="entry name" value="Periplasmic binding protein-like II"/>
    <property type="match status" value="1"/>
</dbReference>
<dbReference type="PANTHER" id="PTHR42928">
    <property type="entry name" value="TRICARBOXYLATE-BINDING PROTEIN"/>
    <property type="match status" value="1"/>
</dbReference>
<dbReference type="Pfam" id="PF03401">
    <property type="entry name" value="TctC"/>
    <property type="match status" value="1"/>
</dbReference>
<protein>
    <recommendedName>
        <fullName evidence="5">ABC transporter substrate-binding protein</fullName>
    </recommendedName>
</protein>
<proteinExistence type="inferred from homology"/>
<evidence type="ECO:0008006" key="5">
    <source>
        <dbReference type="Google" id="ProtNLM"/>
    </source>
</evidence>
<evidence type="ECO:0000313" key="4">
    <source>
        <dbReference type="Proteomes" id="UP000194151"/>
    </source>
</evidence>
<dbReference type="InterPro" id="IPR005064">
    <property type="entry name" value="BUG"/>
</dbReference>
<accession>A0A1W6YER3</accession>
<dbReference type="Gene3D" id="3.40.190.10">
    <property type="entry name" value="Periplasmic binding protein-like II"/>
    <property type="match status" value="1"/>
</dbReference>
<dbReference type="OrthoDB" id="8678477at2"/>
<dbReference type="Gene3D" id="3.40.190.150">
    <property type="entry name" value="Bordetella uptake gene, domain 1"/>
    <property type="match status" value="1"/>
</dbReference>
<feature type="signal peptide" evidence="2">
    <location>
        <begin position="1"/>
        <end position="46"/>
    </location>
</feature>
<name>A0A1W6YER3_9BORD</name>
<evidence type="ECO:0000256" key="1">
    <source>
        <dbReference type="ARBA" id="ARBA00006987"/>
    </source>
</evidence>
<dbReference type="KEGG" id="bgv:CAL12_01195"/>
<keyword evidence="4" id="KW-1185">Reference proteome</keyword>
<dbReference type="Proteomes" id="UP000194151">
    <property type="component" value="Chromosome"/>
</dbReference>
<gene>
    <name evidence="3" type="ORF">CAL12_01195</name>
</gene>
<evidence type="ECO:0000256" key="2">
    <source>
        <dbReference type="SAM" id="SignalP"/>
    </source>
</evidence>
<dbReference type="PANTHER" id="PTHR42928:SF5">
    <property type="entry name" value="BLR1237 PROTEIN"/>
    <property type="match status" value="1"/>
</dbReference>
<feature type="chain" id="PRO_5012145243" description="ABC transporter substrate-binding protein" evidence="2">
    <location>
        <begin position="47"/>
        <end position="352"/>
    </location>
</feature>
<comment type="similarity">
    <text evidence="1">Belongs to the UPF0065 (bug) family.</text>
</comment>
<evidence type="ECO:0000313" key="3">
    <source>
        <dbReference type="EMBL" id="ARP79575.1"/>
    </source>
</evidence>
<dbReference type="PIRSF" id="PIRSF017082">
    <property type="entry name" value="YflP"/>
    <property type="match status" value="1"/>
</dbReference>
<dbReference type="STRING" id="1416806.CAL12_01195"/>
<reference evidence="3 4" key="1">
    <citation type="submission" date="2017-05" db="EMBL/GenBank/DDBJ databases">
        <title>Complete and WGS of Bordetella genogroups.</title>
        <authorList>
            <person name="Spilker T."/>
            <person name="LiPuma J."/>
        </authorList>
    </citation>
    <scope>NUCLEOTIDE SEQUENCE [LARGE SCALE GENOMIC DNA]</scope>
    <source>
        <strain evidence="3 4">AU19157</strain>
    </source>
</reference>
<keyword evidence="2" id="KW-0732">Signal</keyword>
<dbReference type="EMBL" id="CP021108">
    <property type="protein sequence ID" value="ARP79575.1"/>
    <property type="molecule type" value="Genomic_DNA"/>
</dbReference>
<dbReference type="AlphaFoldDB" id="A0A1W6YER3"/>
<dbReference type="InterPro" id="IPR042100">
    <property type="entry name" value="Bug_dom1"/>
</dbReference>